<feature type="compositionally biased region" description="Basic and acidic residues" evidence="1">
    <location>
        <begin position="77"/>
        <end position="86"/>
    </location>
</feature>
<dbReference type="RefSeq" id="WP_143008893.1">
    <property type="nucleotide sequence ID" value="NZ_FNHU01000005.1"/>
</dbReference>
<evidence type="ECO:0000313" key="2">
    <source>
        <dbReference type="EMBL" id="SDM67826.1"/>
    </source>
</evidence>
<feature type="region of interest" description="Disordered" evidence="1">
    <location>
        <begin position="61"/>
        <end position="93"/>
    </location>
</feature>
<sequence length="93" mass="10805">MAESRSLRNRFLNWLKADMRSTSFVGGEQVREKTRKHGPIVGALWAFKCWVVDTWAGTEPYGPHKESPSYIPMPEEGTAKLYDKQPRLLKRRK</sequence>
<evidence type="ECO:0000256" key="1">
    <source>
        <dbReference type="SAM" id="MobiDB-lite"/>
    </source>
</evidence>
<gene>
    <name evidence="2" type="ORF">SAMN04487766_105124</name>
</gene>
<dbReference type="Proteomes" id="UP000199671">
    <property type="component" value="Unassembled WGS sequence"/>
</dbReference>
<name>A0A1G9V6Y5_9ACTO</name>
<dbReference type="AlphaFoldDB" id="A0A1G9V6Y5"/>
<dbReference type="EMBL" id="FNHU01000005">
    <property type="protein sequence ID" value="SDM67826.1"/>
    <property type="molecule type" value="Genomic_DNA"/>
</dbReference>
<evidence type="ECO:0000313" key="3">
    <source>
        <dbReference type="Proteomes" id="UP000199671"/>
    </source>
</evidence>
<reference evidence="2 3" key="1">
    <citation type="submission" date="2016-10" db="EMBL/GenBank/DDBJ databases">
        <authorList>
            <person name="de Groot N.N."/>
        </authorList>
    </citation>
    <scope>NUCLEOTIDE SEQUENCE [LARGE SCALE GENOMIC DNA]</scope>
    <source>
        <strain evidence="2 3">KPR-7B</strain>
    </source>
</reference>
<accession>A0A1G9V6Y5</accession>
<proteinExistence type="predicted"/>
<protein>
    <submittedName>
        <fullName evidence="2">Uncharacterized protein</fullName>
    </submittedName>
</protein>
<organism evidence="2 3">
    <name type="scientific">Actinomyces ruminicola</name>
    <dbReference type="NCBI Taxonomy" id="332524"/>
    <lineage>
        <taxon>Bacteria</taxon>
        <taxon>Bacillati</taxon>
        <taxon>Actinomycetota</taxon>
        <taxon>Actinomycetes</taxon>
        <taxon>Actinomycetales</taxon>
        <taxon>Actinomycetaceae</taxon>
        <taxon>Actinomyces</taxon>
    </lineage>
</organism>